<keyword evidence="7 12" id="KW-1133">Transmembrane helix</keyword>
<evidence type="ECO:0000313" key="15">
    <source>
        <dbReference type="Proteomes" id="UP000039865"/>
    </source>
</evidence>
<dbReference type="GO" id="GO:0005267">
    <property type="term" value="F:potassium channel activity"/>
    <property type="evidence" value="ECO:0007669"/>
    <property type="project" value="UniProtKB-KW"/>
</dbReference>
<evidence type="ECO:0000256" key="9">
    <source>
        <dbReference type="ARBA" id="ARBA00023136"/>
    </source>
</evidence>
<dbReference type="InterPro" id="IPR003929">
    <property type="entry name" value="K_chnl_BK_asu"/>
</dbReference>
<keyword evidence="2" id="KW-0813">Transport</keyword>
<keyword evidence="4 12" id="KW-0812">Transmembrane</keyword>
<keyword evidence="10" id="KW-0407">Ion channel</keyword>
<dbReference type="OrthoDB" id="10035564at2759"/>
<dbReference type="SUPFAM" id="SSF51735">
    <property type="entry name" value="NAD(P)-binding Rossmann-fold domains"/>
    <property type="match status" value="1"/>
</dbReference>
<dbReference type="Pfam" id="PF03493">
    <property type="entry name" value="BK_channel_a"/>
    <property type="match status" value="1"/>
</dbReference>
<evidence type="ECO:0000256" key="8">
    <source>
        <dbReference type="ARBA" id="ARBA00023065"/>
    </source>
</evidence>
<evidence type="ECO:0000256" key="1">
    <source>
        <dbReference type="ARBA" id="ARBA00004141"/>
    </source>
</evidence>
<evidence type="ECO:0000256" key="2">
    <source>
        <dbReference type="ARBA" id="ARBA00022448"/>
    </source>
</evidence>
<dbReference type="Proteomes" id="UP000039865">
    <property type="component" value="Unassembled WGS sequence"/>
</dbReference>
<feature type="transmembrane region" description="Helical" evidence="12">
    <location>
        <begin position="72"/>
        <end position="92"/>
    </location>
</feature>
<evidence type="ECO:0000256" key="11">
    <source>
        <dbReference type="SAM" id="MobiDB-lite"/>
    </source>
</evidence>
<evidence type="ECO:0000313" key="14">
    <source>
        <dbReference type="EMBL" id="CDW84018.1"/>
    </source>
</evidence>
<dbReference type="OMA" id="NFHEMIY"/>
<evidence type="ECO:0000256" key="4">
    <source>
        <dbReference type="ARBA" id="ARBA00022692"/>
    </source>
</evidence>
<comment type="subcellular location">
    <subcellularLocation>
        <location evidence="1">Membrane</location>
        <topology evidence="1">Multi-pass membrane protein</topology>
    </subcellularLocation>
</comment>
<evidence type="ECO:0000256" key="10">
    <source>
        <dbReference type="ARBA" id="ARBA00023303"/>
    </source>
</evidence>
<dbReference type="EMBL" id="CCKQ01012401">
    <property type="protein sequence ID" value="CDW84018.1"/>
    <property type="molecule type" value="Genomic_DNA"/>
</dbReference>
<feature type="region of interest" description="Disordered" evidence="11">
    <location>
        <begin position="1061"/>
        <end position="1081"/>
    </location>
</feature>
<evidence type="ECO:0000256" key="5">
    <source>
        <dbReference type="ARBA" id="ARBA00022826"/>
    </source>
</evidence>
<dbReference type="PANTHER" id="PTHR10027:SF10">
    <property type="entry name" value="SLOWPOKE 2, ISOFORM D"/>
    <property type="match status" value="1"/>
</dbReference>
<dbReference type="InterPro" id="IPR047871">
    <property type="entry name" value="K_chnl_Slo-like"/>
</dbReference>
<evidence type="ECO:0000256" key="12">
    <source>
        <dbReference type="SAM" id="Phobius"/>
    </source>
</evidence>
<evidence type="ECO:0000256" key="3">
    <source>
        <dbReference type="ARBA" id="ARBA00022538"/>
    </source>
</evidence>
<sequence>MSDNKVFPSSGQITEMIPVEQNTNYEEIFGKQSFDQQESENQKESSFKHQLEKCIYAMSTGKWFGTIRRKSNIFMGIMSFCSSIAFVILTYWDTSQFDPCSQNRIQFVLTQGSLSDLLIIIPPLIFQYQTPKLGLLFLSVSRLLRVTKAVNLLQNSVSLGDTDVRFGDIFPKTDWGKIFTMSLIIFTIVIIIPQQTNELLRLMGLKSFYARKIYKSNPEIPHIVITGYVVVQAIRNFCEELFHQDHGSQDRHAVIIQQFDPALEMEMFLHDPNFEISIDYLNGNPIMSKDLKRADTEKAKTCILLTNKNTNDPQGIDHKNILIGLAMKKYVYATTGNPHMRLCMQLIKPESKQHYKSSLSMPSSMDQIIIVEEIKMNLMAKSCFAPGLISLISNLIASSSDQSEWDEEWLKEYTEGMGHEIYRISLSEKMEKKYFSDIARIVYKKTKAIVFAIEVTCNGKTIIRLNPSDFIVNNIKENEIYVYMICPDKRTAESIETIAMNKEERNRYFNIKVQKNKEELMSKDEIAQDYDGLEQTDMTQNIDDEESQYNERMLYYSNLDNFQEQQAYYYNGSQNNKDDSFEMMSDDMKKKELFYLEDSKQEHDKLTKINLEDDPNIRNHIIVCGIHSSIEDFIMPLRSRYLKEYQLQKIVIITGEHNEQDQDNGQQLLLNQITKYKDIYRVIGSPLKQETFIKANINYADKVVILGHDSTFKSDVNDEMLDAESIYIYKAIKKCNKDVQILTELVYSSNIEFLLPNVTQNPDYKCSTLYASGEVYISTIIDTLTCQAYFNPHIVTILQQLLKGGNDDDDDDINNNVGSQINQALKAHPDLTQSNLWQIPVPENCVVSFKFIKHKPYLLLFQGKTFEYLFLTLLDKKLITLGLYRLKGATDNSYPYVYTNPKFETLITHRDRAFVLGIDIPHDYQSDYTENMEKDLFLNQANSDRRMSENDKIFQQQNELNNSKIKKNGQQVDVSKKGPTPTSLFSPNYKHESSQFTTTFGQAVQKQQSLHPQQQIHPTTDEQDEAIFGLKAYKNCKFTLQSLYNFNRALIDTGNNKKIRKKSQIDRKRSRQVNYLSSNLR</sequence>
<dbReference type="InterPro" id="IPR003148">
    <property type="entry name" value="RCK_N"/>
</dbReference>
<dbReference type="Gene3D" id="3.40.50.720">
    <property type="entry name" value="NAD(P)-binding Rossmann-like Domain"/>
    <property type="match status" value="2"/>
</dbReference>
<feature type="transmembrane region" description="Helical" evidence="12">
    <location>
        <begin position="175"/>
        <end position="193"/>
    </location>
</feature>
<protein>
    <submittedName>
        <fullName evidence="14">Cation channel family protein</fullName>
    </submittedName>
</protein>
<keyword evidence="6" id="KW-0630">Potassium</keyword>
<evidence type="ECO:0000259" key="13">
    <source>
        <dbReference type="PROSITE" id="PS51201"/>
    </source>
</evidence>
<feature type="domain" description="RCK N-terminal" evidence="13">
    <location>
        <begin position="618"/>
        <end position="762"/>
    </location>
</feature>
<keyword evidence="15" id="KW-1185">Reference proteome</keyword>
<dbReference type="GO" id="GO:0016020">
    <property type="term" value="C:membrane"/>
    <property type="evidence" value="ECO:0007669"/>
    <property type="project" value="UniProtKB-SubCell"/>
</dbReference>
<name>A0A078AT23_STYLE</name>
<keyword evidence="5" id="KW-0631">Potassium channel</keyword>
<dbReference type="InParanoid" id="A0A078AT23"/>
<evidence type="ECO:0000256" key="6">
    <source>
        <dbReference type="ARBA" id="ARBA00022958"/>
    </source>
</evidence>
<accession>A0A078AT23</accession>
<gene>
    <name evidence="14" type="primary">Contig14831.g15800</name>
    <name evidence="14" type="ORF">STYLEM_13075</name>
</gene>
<keyword evidence="9 12" id="KW-0472">Membrane</keyword>
<keyword evidence="8" id="KW-0406">Ion transport</keyword>
<dbReference type="InterPro" id="IPR036291">
    <property type="entry name" value="NAD(P)-bd_dom_sf"/>
</dbReference>
<organism evidence="14 15">
    <name type="scientific">Stylonychia lemnae</name>
    <name type="common">Ciliate</name>
    <dbReference type="NCBI Taxonomy" id="5949"/>
    <lineage>
        <taxon>Eukaryota</taxon>
        <taxon>Sar</taxon>
        <taxon>Alveolata</taxon>
        <taxon>Ciliophora</taxon>
        <taxon>Intramacronucleata</taxon>
        <taxon>Spirotrichea</taxon>
        <taxon>Stichotrichia</taxon>
        <taxon>Sporadotrichida</taxon>
        <taxon>Oxytrichidae</taxon>
        <taxon>Stylonychinae</taxon>
        <taxon>Stylonychia</taxon>
    </lineage>
</organism>
<evidence type="ECO:0000256" key="7">
    <source>
        <dbReference type="ARBA" id="ARBA00022989"/>
    </source>
</evidence>
<dbReference type="PROSITE" id="PS51201">
    <property type="entry name" value="RCK_N"/>
    <property type="match status" value="1"/>
</dbReference>
<dbReference type="PANTHER" id="PTHR10027">
    <property type="entry name" value="CALCIUM-ACTIVATED POTASSIUM CHANNEL ALPHA CHAIN"/>
    <property type="match status" value="1"/>
</dbReference>
<dbReference type="AlphaFoldDB" id="A0A078AT23"/>
<feature type="compositionally biased region" description="Polar residues" evidence="11">
    <location>
        <begin position="1072"/>
        <end position="1081"/>
    </location>
</feature>
<proteinExistence type="predicted"/>
<feature type="transmembrane region" description="Helical" evidence="12">
    <location>
        <begin position="104"/>
        <end position="126"/>
    </location>
</feature>
<dbReference type="Pfam" id="PF22614">
    <property type="entry name" value="Slo-like_RCK"/>
    <property type="match status" value="2"/>
</dbReference>
<keyword evidence="3" id="KW-0633">Potassium transport</keyword>
<reference evidence="14 15" key="1">
    <citation type="submission" date="2014-06" db="EMBL/GenBank/DDBJ databases">
        <authorList>
            <person name="Swart Estienne"/>
        </authorList>
    </citation>
    <scope>NUCLEOTIDE SEQUENCE [LARGE SCALE GENOMIC DNA]</scope>
    <source>
        <strain evidence="14 15">130c</strain>
    </source>
</reference>